<dbReference type="SUPFAM" id="SSF53187">
    <property type="entry name" value="Zn-dependent exopeptidases"/>
    <property type="match status" value="1"/>
</dbReference>
<dbReference type="Gene3D" id="3.30.70.360">
    <property type="match status" value="1"/>
</dbReference>
<dbReference type="SUPFAM" id="SSF55031">
    <property type="entry name" value="Bacterial exopeptidase dimerisation domain"/>
    <property type="match status" value="1"/>
</dbReference>
<reference evidence="2" key="1">
    <citation type="submission" date="2020-09" db="EMBL/GenBank/DDBJ databases">
        <title>New species isolated from human feces.</title>
        <authorList>
            <person name="Kitahara M."/>
            <person name="Shigeno Y."/>
            <person name="Shime M."/>
            <person name="Matsumoto Y."/>
            <person name="Nakamura S."/>
            <person name="Motooka D."/>
            <person name="Fukuoka S."/>
            <person name="Nishikawa H."/>
            <person name="Benno Y."/>
        </authorList>
    </citation>
    <scope>NUCLEOTIDE SEQUENCE</scope>
    <source>
        <strain evidence="2">MM59</strain>
    </source>
</reference>
<evidence type="ECO:0000313" key="2">
    <source>
        <dbReference type="EMBL" id="BCK84651.1"/>
    </source>
</evidence>
<name>A0A810QGF0_9FIRM</name>
<organism evidence="2 3">
    <name type="scientific">Pusillibacter faecalis</name>
    <dbReference type="NCBI Taxonomy" id="2714358"/>
    <lineage>
        <taxon>Bacteria</taxon>
        <taxon>Bacillati</taxon>
        <taxon>Bacillota</taxon>
        <taxon>Clostridia</taxon>
        <taxon>Eubacteriales</taxon>
        <taxon>Oscillospiraceae</taxon>
        <taxon>Pusillibacter</taxon>
    </lineage>
</organism>
<dbReference type="KEGG" id="pfaa:MM59RIKEN_19700"/>
<dbReference type="InterPro" id="IPR036264">
    <property type="entry name" value="Bact_exopeptidase_dim_dom"/>
</dbReference>
<dbReference type="InterPro" id="IPR017439">
    <property type="entry name" value="Amidohydrolase"/>
</dbReference>
<protein>
    <submittedName>
        <fullName evidence="2">Aminobenzoyl-glutamate utilization protein B</fullName>
    </submittedName>
</protein>
<dbReference type="AlphaFoldDB" id="A0A810QGF0"/>
<gene>
    <name evidence="2" type="ORF">MM59RIKEN_19700</name>
</gene>
<evidence type="ECO:0000313" key="3">
    <source>
        <dbReference type="Proteomes" id="UP000679848"/>
    </source>
</evidence>
<feature type="domain" description="Peptidase M20 dimerisation" evidence="1">
    <location>
        <begin position="191"/>
        <end position="287"/>
    </location>
</feature>
<dbReference type="Gene3D" id="3.40.630.10">
    <property type="entry name" value="Zn peptidases"/>
    <property type="match status" value="1"/>
</dbReference>
<dbReference type="InterPro" id="IPR052030">
    <property type="entry name" value="Peptidase_M20/M20A_hydrolases"/>
</dbReference>
<dbReference type="RefSeq" id="WP_187029316.1">
    <property type="nucleotide sequence ID" value="NZ_AP023420.1"/>
</dbReference>
<dbReference type="GO" id="GO:0046657">
    <property type="term" value="P:folic acid catabolic process"/>
    <property type="evidence" value="ECO:0007669"/>
    <property type="project" value="TreeGrafter"/>
</dbReference>
<dbReference type="EMBL" id="AP023420">
    <property type="protein sequence ID" value="BCK84651.1"/>
    <property type="molecule type" value="Genomic_DNA"/>
</dbReference>
<keyword evidence="3" id="KW-1185">Reference proteome</keyword>
<dbReference type="Proteomes" id="UP000679848">
    <property type="component" value="Chromosome"/>
</dbReference>
<dbReference type="InterPro" id="IPR011650">
    <property type="entry name" value="Peptidase_M20_dimer"/>
</dbReference>
<dbReference type="PANTHER" id="PTHR30575">
    <property type="entry name" value="PEPTIDASE M20"/>
    <property type="match status" value="1"/>
</dbReference>
<dbReference type="GO" id="GO:0005737">
    <property type="term" value="C:cytoplasm"/>
    <property type="evidence" value="ECO:0007669"/>
    <property type="project" value="TreeGrafter"/>
</dbReference>
<accession>A0A810QGF0</accession>
<dbReference type="NCBIfam" id="TIGR01891">
    <property type="entry name" value="amidohydrolases"/>
    <property type="match status" value="1"/>
</dbReference>
<evidence type="ECO:0000259" key="1">
    <source>
        <dbReference type="Pfam" id="PF07687"/>
    </source>
</evidence>
<dbReference type="Pfam" id="PF07687">
    <property type="entry name" value="M20_dimer"/>
    <property type="match status" value="1"/>
</dbReference>
<sequence length="473" mass="52496">MDINAVKAYMNQWMEENKQEFYTAADEIWAYPELGLEETRAFGILTGLLKKYGFAVESGQGGMPTAFVATYGTGHPVVGINAEYDCLPGMSQKCDAAYPCPVQEGAPGQGCGHNLLGTTAVFSAVALRHAVEYFRIPCTIKVLGSPYEEASVGKALIGREGVYRDLDLIMDWHPWNYNRADYDRCNSVFVMKFHFHGKSAHGAYPWEGRSALDAGMLFGMSLEMLREHVKPNGPDAASTINYTFQDCGPSFANVVPDVTTVQLYGRFADLETSQDAFERIQSCAKGAALATGTTTDYELITYTHPKIPNKTLAEVVHRNMEHYGAPSFTQEEQAFVKEMQAYMGVEPTGLDLSIQPFGPSETIICDTSEFSWNAPYVTFWVTMGPQGVGWHNWMVTACAGNSIGKKTMDRAAQIMTSSCAEIITSPETVARAREEWEMRMAGRTYQCLLPEDHQAPLGVNRDVMERYFGKRME</sequence>
<dbReference type="GO" id="GO:0071713">
    <property type="term" value="F:para-aminobenzoyl-glutamate hydrolase activity"/>
    <property type="evidence" value="ECO:0007669"/>
    <property type="project" value="TreeGrafter"/>
</dbReference>
<dbReference type="GO" id="GO:0016805">
    <property type="term" value="F:dipeptidase activity"/>
    <property type="evidence" value="ECO:0007669"/>
    <property type="project" value="TreeGrafter"/>
</dbReference>
<proteinExistence type="predicted"/>
<dbReference type="PANTHER" id="PTHR30575:SF0">
    <property type="entry name" value="XAA-ARG DIPEPTIDASE"/>
    <property type="match status" value="1"/>
</dbReference>